<sequence>MTRFTTLHSKRLRSGSIREGDILVSSFRHGDSFVHFSNISLLFSYTCAKPLKS</sequence>
<proteinExistence type="predicted"/>
<evidence type="ECO:0000313" key="1">
    <source>
        <dbReference type="EMBL" id="JAH57162.1"/>
    </source>
</evidence>
<reference evidence="1" key="2">
    <citation type="journal article" date="2015" name="Fish Shellfish Immunol.">
        <title>Early steps in the European eel (Anguilla anguilla)-Vibrio vulnificus interaction in the gills: Role of the RtxA13 toxin.</title>
        <authorList>
            <person name="Callol A."/>
            <person name="Pajuelo D."/>
            <person name="Ebbesson L."/>
            <person name="Teles M."/>
            <person name="MacKenzie S."/>
            <person name="Amaro C."/>
        </authorList>
    </citation>
    <scope>NUCLEOTIDE SEQUENCE</scope>
</reference>
<name>A0A0E9TUK6_ANGAN</name>
<dbReference type="EMBL" id="GBXM01051415">
    <property type="protein sequence ID" value="JAH57162.1"/>
    <property type="molecule type" value="Transcribed_RNA"/>
</dbReference>
<dbReference type="AlphaFoldDB" id="A0A0E9TUK6"/>
<protein>
    <submittedName>
        <fullName evidence="1">Uncharacterized protein</fullName>
    </submittedName>
</protein>
<organism evidence="1">
    <name type="scientific">Anguilla anguilla</name>
    <name type="common">European freshwater eel</name>
    <name type="synonym">Muraena anguilla</name>
    <dbReference type="NCBI Taxonomy" id="7936"/>
    <lineage>
        <taxon>Eukaryota</taxon>
        <taxon>Metazoa</taxon>
        <taxon>Chordata</taxon>
        <taxon>Craniata</taxon>
        <taxon>Vertebrata</taxon>
        <taxon>Euteleostomi</taxon>
        <taxon>Actinopterygii</taxon>
        <taxon>Neopterygii</taxon>
        <taxon>Teleostei</taxon>
        <taxon>Anguilliformes</taxon>
        <taxon>Anguillidae</taxon>
        <taxon>Anguilla</taxon>
    </lineage>
</organism>
<reference evidence="1" key="1">
    <citation type="submission" date="2014-11" db="EMBL/GenBank/DDBJ databases">
        <authorList>
            <person name="Amaro Gonzalez C."/>
        </authorList>
    </citation>
    <scope>NUCLEOTIDE SEQUENCE</scope>
</reference>
<accession>A0A0E9TUK6</accession>